<evidence type="ECO:0000313" key="2">
    <source>
        <dbReference type="EMBL" id="RZF34098.1"/>
    </source>
</evidence>
<dbReference type="OrthoDB" id="1574204at2759"/>
<dbReference type="Proteomes" id="UP000291343">
    <property type="component" value="Unassembled WGS sequence"/>
</dbReference>
<organism evidence="3 4">
    <name type="scientific">Laodelphax striatellus</name>
    <name type="common">Small brown planthopper</name>
    <name type="synonym">Delphax striatella</name>
    <dbReference type="NCBI Taxonomy" id="195883"/>
    <lineage>
        <taxon>Eukaryota</taxon>
        <taxon>Metazoa</taxon>
        <taxon>Ecdysozoa</taxon>
        <taxon>Arthropoda</taxon>
        <taxon>Hexapoda</taxon>
        <taxon>Insecta</taxon>
        <taxon>Pterygota</taxon>
        <taxon>Neoptera</taxon>
        <taxon>Paraneoptera</taxon>
        <taxon>Hemiptera</taxon>
        <taxon>Auchenorrhyncha</taxon>
        <taxon>Fulgoroidea</taxon>
        <taxon>Delphacidae</taxon>
        <taxon>Criomorphinae</taxon>
        <taxon>Laodelphax</taxon>
    </lineage>
</organism>
<gene>
    <name evidence="2" type="ORF">LSTR_LSTR011668</name>
    <name evidence="3" type="ORF">LSTR_LSTR015975</name>
</gene>
<comment type="caution">
    <text evidence="3">The sequence shown here is derived from an EMBL/GenBank/DDBJ whole genome shotgun (WGS) entry which is preliminary data.</text>
</comment>
<name>A0A482X775_LAOST</name>
<dbReference type="EMBL" id="QKKF02032620">
    <property type="protein sequence ID" value="RZF34098.1"/>
    <property type="molecule type" value="Genomic_DNA"/>
</dbReference>
<evidence type="ECO:0000313" key="3">
    <source>
        <dbReference type="EMBL" id="RZF41634.1"/>
    </source>
</evidence>
<feature type="signal peptide" evidence="1">
    <location>
        <begin position="1"/>
        <end position="23"/>
    </location>
</feature>
<keyword evidence="4" id="KW-1185">Reference proteome</keyword>
<dbReference type="InParanoid" id="A0A482X775"/>
<evidence type="ECO:0000313" key="4">
    <source>
        <dbReference type="Proteomes" id="UP000291343"/>
    </source>
</evidence>
<evidence type="ECO:0000256" key="1">
    <source>
        <dbReference type="SAM" id="SignalP"/>
    </source>
</evidence>
<accession>A0A482X775</accession>
<dbReference type="EMBL" id="QKKF02016708">
    <property type="protein sequence ID" value="RZF41634.1"/>
    <property type="molecule type" value="Genomic_DNA"/>
</dbReference>
<protein>
    <recommendedName>
        <fullName evidence="5">Peroxidasin</fullName>
    </recommendedName>
</protein>
<feature type="chain" id="PRO_5036115498" description="Peroxidasin" evidence="1">
    <location>
        <begin position="24"/>
        <end position="59"/>
    </location>
</feature>
<sequence length="59" mass="6448">MLVPVIVQLIVTVGALFVAVTSGQQVTCPSRCLCFKTTVRCMFLSMDRVPHVPTEPTIL</sequence>
<dbReference type="SMR" id="A0A482X775"/>
<reference evidence="3" key="2">
    <citation type="submission" date="2019-02" db="EMBL/GenBank/DDBJ databases">
        <authorList>
            <person name="Zhu J."/>
            <person name="Jiang F."/>
            <person name="Wang X."/>
            <person name="Yang P."/>
            <person name="Bao Y."/>
            <person name="Zhao W."/>
            <person name="Wang W."/>
            <person name="Lu H."/>
            <person name="Wang Q."/>
            <person name="Cui N."/>
            <person name="Li J."/>
            <person name="Chen X."/>
            <person name="Luo L."/>
            <person name="Yu J."/>
            <person name="Kang L."/>
            <person name="Cui F."/>
        </authorList>
    </citation>
    <scope>NUCLEOTIDE SEQUENCE</scope>
    <source>
        <strain evidence="3">Lst14</strain>
        <tissue evidence="3">Whole body</tissue>
    </source>
</reference>
<keyword evidence="1" id="KW-0732">Signal</keyword>
<evidence type="ECO:0008006" key="5">
    <source>
        <dbReference type="Google" id="ProtNLM"/>
    </source>
</evidence>
<dbReference type="AlphaFoldDB" id="A0A482X775"/>
<reference evidence="3 4" key="1">
    <citation type="journal article" date="2017" name="Gigascience">
        <title>Genome sequence of the small brown planthopper, Laodelphax striatellus.</title>
        <authorList>
            <person name="Zhu J."/>
            <person name="Jiang F."/>
            <person name="Wang X."/>
            <person name="Yang P."/>
            <person name="Bao Y."/>
            <person name="Zhao W."/>
            <person name="Wang W."/>
            <person name="Lu H."/>
            <person name="Wang Q."/>
            <person name="Cui N."/>
            <person name="Li J."/>
            <person name="Chen X."/>
            <person name="Luo L."/>
            <person name="Yu J."/>
            <person name="Kang L."/>
            <person name="Cui F."/>
        </authorList>
    </citation>
    <scope>NUCLEOTIDE SEQUENCE [LARGE SCALE GENOMIC DNA]</scope>
    <source>
        <strain evidence="3">Lst14</strain>
        <tissue evidence="3">Whole body</tissue>
    </source>
</reference>
<proteinExistence type="predicted"/>